<sequence length="294" mass="32830">MKKFFLTVILLCFISQLVFCVDSGKKSDPHLKIESRGLVIEEAYLSSFGQRFSSNQLQFQTKVNLNLSGVGGYAVKDDKVFIGCSMQVLDRKGNIMLDYADLFPDESGLDRIAARDLYLALTVGTPMSPGETYLWTVKVWDKIGKGEVSTKLEFKVSETEDKVGITVMPKGLKVGSIFMTNQEGALQSNQVNYLEKIKLNFFNLKGLSRKEGKVFIGGSMVISDSQGNVMLEYTDLFSDYDQTGVDPDATEKVHFSLVIGDPLRRGETYTWKARIWDKTGHGEIRAQAQLKVAN</sequence>
<evidence type="ECO:0000313" key="1">
    <source>
        <dbReference type="EMBL" id="MDN5217174.1"/>
    </source>
</evidence>
<dbReference type="EMBL" id="JAUJEB010000014">
    <property type="protein sequence ID" value="MDN5217174.1"/>
    <property type="molecule type" value="Genomic_DNA"/>
</dbReference>
<keyword evidence="2" id="KW-1185">Reference proteome</keyword>
<gene>
    <name evidence="1" type="ORF">QQ020_34195</name>
</gene>
<proteinExistence type="predicted"/>
<evidence type="ECO:0000313" key="2">
    <source>
        <dbReference type="Proteomes" id="UP001172083"/>
    </source>
</evidence>
<name>A0ABT8LH93_9BACT</name>
<comment type="caution">
    <text evidence="1">The sequence shown here is derived from an EMBL/GenBank/DDBJ whole genome shotgun (WGS) entry which is preliminary data.</text>
</comment>
<reference evidence="1" key="1">
    <citation type="submission" date="2023-06" db="EMBL/GenBank/DDBJ databases">
        <title>Genomic of Agaribacillus aureum.</title>
        <authorList>
            <person name="Wang G."/>
        </authorList>
    </citation>
    <scope>NUCLEOTIDE SEQUENCE</scope>
    <source>
        <strain evidence="1">BMA12</strain>
    </source>
</reference>
<organism evidence="1 2">
    <name type="scientific">Agaribacillus aureus</name>
    <dbReference type="NCBI Taxonomy" id="3051825"/>
    <lineage>
        <taxon>Bacteria</taxon>
        <taxon>Pseudomonadati</taxon>
        <taxon>Bacteroidota</taxon>
        <taxon>Cytophagia</taxon>
        <taxon>Cytophagales</taxon>
        <taxon>Splendidivirgaceae</taxon>
        <taxon>Agaribacillus</taxon>
    </lineage>
</organism>
<accession>A0ABT8LH93</accession>
<dbReference type="RefSeq" id="WP_346762511.1">
    <property type="nucleotide sequence ID" value="NZ_JAUJEB010000014.1"/>
</dbReference>
<protein>
    <submittedName>
        <fullName evidence="1">Uncharacterized protein</fullName>
    </submittedName>
</protein>
<dbReference type="Proteomes" id="UP001172083">
    <property type="component" value="Unassembled WGS sequence"/>
</dbReference>